<keyword evidence="2" id="KW-1185">Reference proteome</keyword>
<evidence type="ECO:0000313" key="1">
    <source>
        <dbReference type="EMBL" id="MBD1362175.1"/>
    </source>
</evidence>
<gene>
    <name evidence="1" type="ORF">IDJ77_00005</name>
</gene>
<dbReference type="InterPro" id="IPR023393">
    <property type="entry name" value="START-like_dom_sf"/>
</dbReference>
<accession>A0ABR7WIL8</accession>
<evidence type="ECO:0000313" key="2">
    <source>
        <dbReference type="Proteomes" id="UP000606600"/>
    </source>
</evidence>
<protein>
    <submittedName>
        <fullName evidence="1">SRPBCC family protein</fullName>
    </submittedName>
</protein>
<reference evidence="1 2" key="1">
    <citation type="submission" date="2020-09" db="EMBL/GenBank/DDBJ databases">
        <title>Novel species of Mucilaginibacter isolated from a glacier on the Tibetan Plateau.</title>
        <authorList>
            <person name="Liu Q."/>
            <person name="Xin Y.-H."/>
        </authorList>
    </citation>
    <scope>NUCLEOTIDE SEQUENCE [LARGE SCALE GENOMIC DNA]</scope>
    <source>
        <strain evidence="1 2">ZT4R22</strain>
    </source>
</reference>
<proteinExistence type="predicted"/>
<dbReference type="EMBL" id="JACWMY010000001">
    <property type="protein sequence ID" value="MBD1362175.1"/>
    <property type="molecule type" value="Genomic_DNA"/>
</dbReference>
<dbReference type="Gene3D" id="3.30.530.20">
    <property type="match status" value="1"/>
</dbReference>
<sequence>MAIIKLTTKINAPVEVCFDLSRSIDLHVNSMEHTKEKAIAGKTSGLIGLNDWVTWQANHFGLKLNMTIRISEFAGNDYFIDEIVKGPFKMMRHLHQFKQVGSFTVMEDEFIFKSPFGYLGKLVDKLFLEKYMTNLLLKRNEVIKYAAEQEAKFLAKKRVAV</sequence>
<dbReference type="Proteomes" id="UP000606600">
    <property type="component" value="Unassembled WGS sequence"/>
</dbReference>
<comment type="caution">
    <text evidence="1">The sequence shown here is derived from an EMBL/GenBank/DDBJ whole genome shotgun (WGS) entry which is preliminary data.</text>
</comment>
<name>A0ABR7WIL8_9SPHI</name>
<dbReference type="CDD" id="cd07820">
    <property type="entry name" value="SRPBCC_3"/>
    <property type="match status" value="1"/>
</dbReference>
<organism evidence="1 2">
    <name type="scientific">Mucilaginibacter pankratovii</name>
    <dbReference type="NCBI Taxonomy" id="2772110"/>
    <lineage>
        <taxon>Bacteria</taxon>
        <taxon>Pseudomonadati</taxon>
        <taxon>Bacteroidota</taxon>
        <taxon>Sphingobacteriia</taxon>
        <taxon>Sphingobacteriales</taxon>
        <taxon>Sphingobacteriaceae</taxon>
        <taxon>Mucilaginibacter</taxon>
    </lineage>
</organism>
<dbReference type="RefSeq" id="WP_191186868.1">
    <property type="nucleotide sequence ID" value="NZ_JACWMY010000001.1"/>
</dbReference>
<dbReference type="SUPFAM" id="SSF55961">
    <property type="entry name" value="Bet v1-like"/>
    <property type="match status" value="1"/>
</dbReference>